<sequence length="182" mass="20003">MKRKSLERLIIISILAALSFILMLIQFPIPFLPPFLTVDFSDIPAFIGFIIFGGGAGALIIIMKIVLYGLLMASEPIGPLSNMLAAFSLLLPIYFIYAKYRTRRSLIAGFVTGIIVLTVMMAVLNYFVLLPMYGIIIDQSDLVANIRAVVTAGIIPFNLIKGTLVCLVAYVVYVKVIPKLSK</sequence>
<keyword evidence="3 8" id="KW-0813">Transport</keyword>
<feature type="transmembrane region" description="Helical" evidence="9">
    <location>
        <begin position="148"/>
        <end position="173"/>
    </location>
</feature>
<keyword evidence="6 9" id="KW-1133">Transmembrane helix</keyword>
<reference evidence="10 11" key="1">
    <citation type="submission" date="2019-12" db="EMBL/GenBank/DDBJ databases">
        <title>Salinicoccus cyprini sp. nov., isolated from gastro-intestinal tract of mirror carp, Cyprinus carpio var. specularis, collected from Gobind Sagar Reservoir, Himachal Pradesh, India.</title>
        <authorList>
            <person name="Talwar C."/>
            <person name="Singh A.K."/>
            <person name="Lal R."/>
            <person name="Negi R.K."/>
        </authorList>
    </citation>
    <scope>NUCLEOTIDE SEQUENCE [LARGE SCALE GENOMIC DNA]</scope>
    <source>
        <strain evidence="10 11">J-82</strain>
    </source>
</reference>
<evidence type="ECO:0000256" key="6">
    <source>
        <dbReference type="ARBA" id="ARBA00022989"/>
    </source>
</evidence>
<evidence type="ECO:0000256" key="7">
    <source>
        <dbReference type="ARBA" id="ARBA00023136"/>
    </source>
</evidence>
<dbReference type="PIRSF" id="PIRSF037778">
    <property type="entry name" value="UCP037778_transp_RibU"/>
    <property type="match status" value="1"/>
</dbReference>
<dbReference type="PANTHER" id="PTHR38438:SF1">
    <property type="entry name" value="RIBOFLAVIN TRANSPORTER RIBU"/>
    <property type="match status" value="1"/>
</dbReference>
<dbReference type="GO" id="GO:0032217">
    <property type="term" value="F:riboflavin transmembrane transporter activity"/>
    <property type="evidence" value="ECO:0007669"/>
    <property type="project" value="UniProtKB-UniRule"/>
</dbReference>
<accession>A0A6N8TWF6</accession>
<comment type="subcellular location">
    <subcellularLocation>
        <location evidence="1">Cell membrane</location>
        <topology evidence="1">Multi-pass membrane protein</topology>
    </subcellularLocation>
</comment>
<keyword evidence="5 9" id="KW-0812">Transmembrane</keyword>
<dbReference type="GO" id="GO:0005886">
    <property type="term" value="C:plasma membrane"/>
    <property type="evidence" value="ECO:0007669"/>
    <property type="project" value="UniProtKB-SubCell"/>
</dbReference>
<comment type="similarity">
    <text evidence="2 8">Belongs to the prokaryotic riboflavin transporter (P-RFT) (TC 2.A.87) family.</text>
</comment>
<feature type="transmembrane region" description="Helical" evidence="9">
    <location>
        <begin position="83"/>
        <end position="100"/>
    </location>
</feature>
<dbReference type="Gene3D" id="1.10.1760.20">
    <property type="match status" value="1"/>
</dbReference>
<evidence type="ECO:0000313" key="10">
    <source>
        <dbReference type="EMBL" id="MXQ50258.1"/>
    </source>
</evidence>
<comment type="function">
    <text evidence="8">Probably a riboflavin-binding protein that interacts with the energy-coupling factor (ECF) ABC-transporter complex.</text>
</comment>
<feature type="transmembrane region" description="Helical" evidence="9">
    <location>
        <begin position="9"/>
        <end position="31"/>
    </location>
</feature>
<evidence type="ECO:0000256" key="1">
    <source>
        <dbReference type="ARBA" id="ARBA00004651"/>
    </source>
</evidence>
<keyword evidence="11" id="KW-1185">Reference proteome</keyword>
<keyword evidence="4 8" id="KW-1003">Cell membrane</keyword>
<evidence type="ECO:0000256" key="5">
    <source>
        <dbReference type="ARBA" id="ARBA00022692"/>
    </source>
</evidence>
<name>A0A6N8TWF6_9STAP</name>
<evidence type="ECO:0000256" key="2">
    <source>
        <dbReference type="ARBA" id="ARBA00005540"/>
    </source>
</evidence>
<comment type="caution">
    <text evidence="10">The sequence shown here is derived from an EMBL/GenBank/DDBJ whole genome shotgun (WGS) entry which is preliminary data.</text>
</comment>
<dbReference type="InterPro" id="IPR024529">
    <property type="entry name" value="ECF_trnsprt_substrate-spec"/>
</dbReference>
<evidence type="ECO:0000256" key="4">
    <source>
        <dbReference type="ARBA" id="ARBA00022475"/>
    </source>
</evidence>
<dbReference type="OrthoDB" id="9809216at2"/>
<evidence type="ECO:0000313" key="11">
    <source>
        <dbReference type="Proteomes" id="UP000436284"/>
    </source>
</evidence>
<dbReference type="PANTHER" id="PTHR38438">
    <property type="entry name" value="RIBOFLAVIN TRANSPORTER RIBU"/>
    <property type="match status" value="1"/>
</dbReference>
<feature type="transmembrane region" description="Helical" evidence="9">
    <location>
        <begin position="43"/>
        <end position="71"/>
    </location>
</feature>
<evidence type="ECO:0000256" key="3">
    <source>
        <dbReference type="ARBA" id="ARBA00022448"/>
    </source>
</evidence>
<gene>
    <name evidence="10" type="ORF">GQ671_02930</name>
</gene>
<evidence type="ECO:0000256" key="9">
    <source>
        <dbReference type="SAM" id="Phobius"/>
    </source>
</evidence>
<dbReference type="RefSeq" id="WP_160652440.1">
    <property type="nucleotide sequence ID" value="NZ_JBHRWU010000001.1"/>
</dbReference>
<dbReference type="Proteomes" id="UP000436284">
    <property type="component" value="Unassembled WGS sequence"/>
</dbReference>
<evidence type="ECO:0000256" key="8">
    <source>
        <dbReference type="PIRNR" id="PIRNR037778"/>
    </source>
</evidence>
<dbReference type="InterPro" id="IPR025720">
    <property type="entry name" value="RibU"/>
</dbReference>
<dbReference type="Pfam" id="PF12822">
    <property type="entry name" value="ECF_trnsprt"/>
    <property type="match status" value="1"/>
</dbReference>
<dbReference type="EMBL" id="WUUK01000001">
    <property type="protein sequence ID" value="MXQ50258.1"/>
    <property type="molecule type" value="Genomic_DNA"/>
</dbReference>
<proteinExistence type="inferred from homology"/>
<protein>
    <recommendedName>
        <fullName evidence="8">Riboflavin transporter</fullName>
    </recommendedName>
</protein>
<organism evidence="10 11">
    <name type="scientific">Salinicoccus hispanicus</name>
    <dbReference type="NCBI Taxonomy" id="157225"/>
    <lineage>
        <taxon>Bacteria</taxon>
        <taxon>Bacillati</taxon>
        <taxon>Bacillota</taxon>
        <taxon>Bacilli</taxon>
        <taxon>Bacillales</taxon>
        <taxon>Staphylococcaceae</taxon>
        <taxon>Salinicoccus</taxon>
    </lineage>
</organism>
<dbReference type="AlphaFoldDB" id="A0A6N8TWF6"/>
<keyword evidence="7 8" id="KW-0472">Membrane</keyword>
<feature type="transmembrane region" description="Helical" evidence="9">
    <location>
        <begin position="106"/>
        <end position="136"/>
    </location>
</feature>